<name>A0A0S2DL30_LYSEN</name>
<comment type="similarity">
    <text evidence="2">Belongs to the FPG family.</text>
</comment>
<dbReference type="CDD" id="cd08974">
    <property type="entry name" value="BaFpgNei_N_2"/>
    <property type="match status" value="1"/>
</dbReference>
<evidence type="ECO:0000313" key="11">
    <source>
        <dbReference type="EMBL" id="ALN59037.1"/>
    </source>
</evidence>
<keyword evidence="5" id="KW-0238">DNA-binding</keyword>
<sequence length="252" mass="28977">MPEGPTIVILKEEAAAFDGRVVERVAGNSTQDIQRMRGRRIRAIRSWGKHFLLEFSGFSLRVHLMLYGSYRINERREAAPRLNLQFAGGDELNFYACSVKFIETPLDEVYDWSADVMNPHWDPKSARAKLKQMPQALAADALLDQNVFSGVGNIIKNEVLHRIRLHPESPIGALPPRKLGELIAQARDYSFDFYRWKKAYELKRHLQVHTKTHCPRDGARLSFRKHLGRYKRRAFFCPLCQRLYAPAADTAG</sequence>
<accession>A0A0S2DL30</accession>
<dbReference type="InterPro" id="IPR010979">
    <property type="entry name" value="Ribosomal_uS13-like_H2TH"/>
</dbReference>
<dbReference type="GO" id="GO:0045437">
    <property type="term" value="F:uridine nucleosidase activity"/>
    <property type="evidence" value="ECO:0007669"/>
    <property type="project" value="UniProtKB-EC"/>
</dbReference>
<dbReference type="SUPFAM" id="SSF81624">
    <property type="entry name" value="N-terminal domain of MutM-like DNA repair proteins"/>
    <property type="match status" value="1"/>
</dbReference>
<evidence type="ECO:0000256" key="9">
    <source>
        <dbReference type="ARBA" id="ARBA00023295"/>
    </source>
</evidence>
<dbReference type="KEGG" id="lez:GLE_3693"/>
<gene>
    <name evidence="11" type="primary">mutM</name>
    <name evidence="11" type="ORF">GLE_3693</name>
</gene>
<dbReference type="EMBL" id="CP013140">
    <property type="protein sequence ID" value="ALN59037.1"/>
    <property type="molecule type" value="Genomic_DNA"/>
</dbReference>
<dbReference type="InterPro" id="IPR012319">
    <property type="entry name" value="FPG_cat"/>
</dbReference>
<dbReference type="SMART" id="SM01232">
    <property type="entry name" value="H2TH"/>
    <property type="match status" value="1"/>
</dbReference>
<evidence type="ECO:0000313" key="12">
    <source>
        <dbReference type="Proteomes" id="UP000061569"/>
    </source>
</evidence>
<dbReference type="Pfam" id="PF06831">
    <property type="entry name" value="H2TH"/>
    <property type="match status" value="1"/>
</dbReference>
<reference evidence="11 12" key="1">
    <citation type="submission" date="2015-11" db="EMBL/GenBank/DDBJ databases">
        <title>Genome sequences of Lysobacter enzymogenes strain C3 and Lysobacter antibioticus ATCC 29479.</title>
        <authorList>
            <person name="Kobayashi D.Y."/>
        </authorList>
    </citation>
    <scope>NUCLEOTIDE SEQUENCE [LARGE SCALE GENOMIC DNA]</scope>
    <source>
        <strain evidence="11 12">C3</strain>
    </source>
</reference>
<dbReference type="SMART" id="SM00898">
    <property type="entry name" value="Fapy_DNA_glyco"/>
    <property type="match status" value="1"/>
</dbReference>
<evidence type="ECO:0000256" key="3">
    <source>
        <dbReference type="ARBA" id="ARBA00022763"/>
    </source>
</evidence>
<dbReference type="InterPro" id="IPR035937">
    <property type="entry name" value="FPG_N"/>
</dbReference>
<dbReference type="PROSITE" id="PS51068">
    <property type="entry name" value="FPG_CAT"/>
    <property type="match status" value="1"/>
</dbReference>
<organism evidence="11 12">
    <name type="scientific">Lysobacter enzymogenes</name>
    <dbReference type="NCBI Taxonomy" id="69"/>
    <lineage>
        <taxon>Bacteria</taxon>
        <taxon>Pseudomonadati</taxon>
        <taxon>Pseudomonadota</taxon>
        <taxon>Gammaproteobacteria</taxon>
        <taxon>Lysobacterales</taxon>
        <taxon>Lysobacteraceae</taxon>
        <taxon>Lysobacter</taxon>
    </lineage>
</organism>
<evidence type="ECO:0000259" key="10">
    <source>
        <dbReference type="PROSITE" id="PS51068"/>
    </source>
</evidence>
<keyword evidence="7" id="KW-0456">Lyase</keyword>
<dbReference type="GO" id="GO:0008534">
    <property type="term" value="F:oxidized purine nucleobase lesion DNA N-glycosylase activity"/>
    <property type="evidence" value="ECO:0007669"/>
    <property type="project" value="UniProtKB-EC"/>
</dbReference>
<evidence type="ECO:0000256" key="5">
    <source>
        <dbReference type="ARBA" id="ARBA00023125"/>
    </source>
</evidence>
<dbReference type="STRING" id="69.GLE_3693"/>
<feature type="domain" description="Formamidopyrimidine-DNA glycosylase catalytic" evidence="10">
    <location>
        <begin position="2"/>
        <end position="94"/>
    </location>
</feature>
<dbReference type="GO" id="GO:0016829">
    <property type="term" value="F:lyase activity"/>
    <property type="evidence" value="ECO:0007669"/>
    <property type="project" value="UniProtKB-KW"/>
</dbReference>
<dbReference type="AlphaFoldDB" id="A0A0S2DL30"/>
<keyword evidence="9 11" id="KW-0326">Glycosidase</keyword>
<protein>
    <submittedName>
        <fullName evidence="11">Formamidopyrimidine-DNA glycosylase</fullName>
        <ecNumber evidence="11">3.2.2.3</ecNumber>
    </submittedName>
</protein>
<evidence type="ECO:0000256" key="4">
    <source>
        <dbReference type="ARBA" id="ARBA00022801"/>
    </source>
</evidence>
<evidence type="ECO:0000256" key="6">
    <source>
        <dbReference type="ARBA" id="ARBA00023204"/>
    </source>
</evidence>
<dbReference type="GO" id="GO:0008270">
    <property type="term" value="F:zinc ion binding"/>
    <property type="evidence" value="ECO:0007669"/>
    <property type="project" value="InterPro"/>
</dbReference>
<dbReference type="GO" id="GO:0006284">
    <property type="term" value="P:base-excision repair"/>
    <property type="evidence" value="ECO:0007669"/>
    <property type="project" value="InterPro"/>
</dbReference>
<dbReference type="PANTHER" id="PTHR22993">
    <property type="entry name" value="FORMAMIDOPYRIMIDINE-DNA GLYCOSYLASE"/>
    <property type="match status" value="1"/>
</dbReference>
<comment type="catalytic activity">
    <reaction evidence="1">
        <text>Hydrolysis of DNA containing ring-opened 7-methylguanine residues, releasing 2,6-diamino-4-hydroxy-5-(N-methyl)formamidopyrimidine.</text>
        <dbReference type="EC" id="3.2.2.23"/>
    </reaction>
</comment>
<dbReference type="Gene3D" id="3.20.190.10">
    <property type="entry name" value="MutM-like, N-terminal"/>
    <property type="match status" value="1"/>
</dbReference>
<keyword evidence="4 11" id="KW-0378">Hydrolase</keyword>
<evidence type="ECO:0000256" key="2">
    <source>
        <dbReference type="ARBA" id="ARBA00009409"/>
    </source>
</evidence>
<keyword evidence="3" id="KW-0227">DNA damage</keyword>
<evidence type="ECO:0000256" key="7">
    <source>
        <dbReference type="ARBA" id="ARBA00023239"/>
    </source>
</evidence>
<dbReference type="OrthoDB" id="9800855at2"/>
<dbReference type="GO" id="GO:0003906">
    <property type="term" value="F:DNA-(apurinic or apyrimidinic site) endonuclease activity"/>
    <property type="evidence" value="ECO:0007669"/>
    <property type="project" value="InterPro"/>
</dbReference>
<evidence type="ECO:0000256" key="1">
    <source>
        <dbReference type="ARBA" id="ARBA00001668"/>
    </source>
</evidence>
<dbReference type="SUPFAM" id="SSF46946">
    <property type="entry name" value="S13-like H2TH domain"/>
    <property type="match status" value="1"/>
</dbReference>
<dbReference type="GO" id="GO:0003684">
    <property type="term" value="F:damaged DNA binding"/>
    <property type="evidence" value="ECO:0007669"/>
    <property type="project" value="InterPro"/>
</dbReference>
<dbReference type="EC" id="3.2.2.3" evidence="11"/>
<dbReference type="Gene3D" id="1.10.8.50">
    <property type="match status" value="1"/>
</dbReference>
<dbReference type="InterPro" id="IPR015886">
    <property type="entry name" value="H2TH_FPG"/>
</dbReference>
<dbReference type="PATRIC" id="fig|69.6.peg.3637"/>
<dbReference type="Proteomes" id="UP000061569">
    <property type="component" value="Chromosome"/>
</dbReference>
<keyword evidence="8" id="KW-0511">Multifunctional enzyme</keyword>
<keyword evidence="6" id="KW-0234">DNA repair</keyword>
<dbReference type="PANTHER" id="PTHR22993:SF9">
    <property type="entry name" value="FORMAMIDOPYRIMIDINE-DNA GLYCOSYLASE"/>
    <property type="match status" value="1"/>
</dbReference>
<evidence type="ECO:0000256" key="8">
    <source>
        <dbReference type="ARBA" id="ARBA00023268"/>
    </source>
</evidence>
<proteinExistence type="inferred from homology"/>
<dbReference type="Pfam" id="PF01149">
    <property type="entry name" value="Fapy_DNA_glyco"/>
    <property type="match status" value="1"/>
</dbReference>